<keyword evidence="6 10" id="KW-0432">Leucine biosynthesis</keyword>
<dbReference type="Gene3D" id="3.20.19.10">
    <property type="entry name" value="Aconitase, domain 4"/>
    <property type="match status" value="1"/>
</dbReference>
<evidence type="ECO:0000256" key="1">
    <source>
        <dbReference type="ARBA" id="ARBA00000491"/>
    </source>
</evidence>
<dbReference type="SUPFAM" id="SSF52016">
    <property type="entry name" value="LeuD/IlvD-like"/>
    <property type="match status" value="1"/>
</dbReference>
<dbReference type="InterPro" id="IPR000573">
    <property type="entry name" value="AconitaseA/IPMdHydase_ssu_swvl"/>
</dbReference>
<evidence type="ECO:0000256" key="3">
    <source>
        <dbReference type="ARBA" id="ARBA00004729"/>
    </source>
</evidence>
<reference evidence="12 13" key="1">
    <citation type="journal article" date="2022" name="Microbiol. Resour. Announc.">
        <title>Complete Genome Sequence of Mesorhizobium ciceri Strain R30, a Rhizobium Used as a Commercial Inoculant for Chickpea in Argentina.</title>
        <authorList>
            <person name="Foresto E."/>
            <person name="Revale S."/>
            <person name="Primo E."/>
            <person name="Nievas F."/>
            <person name="Carezzano E."/>
            <person name="Puente M."/>
            <person name="Alzari P."/>
            <person name="Mart M."/>
            <person name="Ben-Assaya M."/>
            <person name="Mornico D."/>
            <person name="Santoro M."/>
            <person name="Mart F."/>
            <person name="Giordano W."/>
            <person name="Bogino P."/>
        </authorList>
    </citation>
    <scope>NUCLEOTIDE SEQUENCE [LARGE SCALE GENOMIC DNA]</scope>
    <source>
        <strain evidence="12 13">R30</strain>
    </source>
</reference>
<name>A0AB38TK50_9HYPH</name>
<evidence type="ECO:0000256" key="4">
    <source>
        <dbReference type="ARBA" id="ARBA00009845"/>
    </source>
</evidence>
<dbReference type="HAMAP" id="MF_01031">
    <property type="entry name" value="LeuD_type1"/>
    <property type="match status" value="1"/>
</dbReference>
<dbReference type="InterPro" id="IPR004431">
    <property type="entry name" value="3-IsopropMal_deHydase_ssu"/>
</dbReference>
<dbReference type="EC" id="4.2.1.33" evidence="10"/>
<evidence type="ECO:0000256" key="7">
    <source>
        <dbReference type="ARBA" id="ARBA00022605"/>
    </source>
</evidence>
<dbReference type="PANTHER" id="PTHR43345">
    <property type="entry name" value="3-ISOPROPYLMALATE DEHYDRATASE SMALL SUBUNIT 2-RELATED-RELATED"/>
    <property type="match status" value="1"/>
</dbReference>
<comment type="pathway">
    <text evidence="3 10">Amino-acid biosynthesis; L-leucine biosynthesis; L-leucine from 3-methyl-2-oxobutanoate: step 2/4.</text>
</comment>
<dbReference type="PANTHER" id="PTHR43345:SF5">
    <property type="entry name" value="3-ISOPROPYLMALATE DEHYDRATASE SMALL SUBUNIT"/>
    <property type="match status" value="1"/>
</dbReference>
<comment type="catalytic activity">
    <reaction evidence="1 10">
        <text>(2R,3S)-3-isopropylmalate = (2S)-2-isopropylmalate</text>
        <dbReference type="Rhea" id="RHEA:32287"/>
        <dbReference type="ChEBI" id="CHEBI:1178"/>
        <dbReference type="ChEBI" id="CHEBI:35121"/>
        <dbReference type="EC" id="4.2.1.33"/>
    </reaction>
</comment>
<evidence type="ECO:0000313" key="13">
    <source>
        <dbReference type="Proteomes" id="UP001060070"/>
    </source>
</evidence>
<organism evidence="12 13">
    <name type="scientific">Mesorhizobium ciceri</name>
    <dbReference type="NCBI Taxonomy" id="39645"/>
    <lineage>
        <taxon>Bacteria</taxon>
        <taxon>Pseudomonadati</taxon>
        <taxon>Pseudomonadota</taxon>
        <taxon>Alphaproteobacteria</taxon>
        <taxon>Hyphomicrobiales</taxon>
        <taxon>Phyllobacteriaceae</taxon>
        <taxon>Mesorhizobium</taxon>
    </lineage>
</organism>
<sequence>MEPFKSVTATAVPFPGVNVDTDQILPARFLSKPRAEGFAQYLFHDLRFDDGGKERENFVLNTPPYRHGEILVGEDNFGCGSSRENAVWAVADYGFRVVVAPSFGDIFFSNSLKNGLLPVVLKRDAISSIMIQLKEQQGATIEVDLAAQTLTAPNGAVHSFEIDEFSKHCLLNGIDELDYTLSQKDQIDAFEKRHAAEQGWTVPD</sequence>
<dbReference type="InterPro" id="IPR050075">
    <property type="entry name" value="LeuD"/>
</dbReference>
<evidence type="ECO:0000256" key="10">
    <source>
        <dbReference type="HAMAP-Rule" id="MF_01031"/>
    </source>
</evidence>
<dbReference type="GO" id="GO:0003861">
    <property type="term" value="F:3-isopropylmalate dehydratase activity"/>
    <property type="evidence" value="ECO:0007669"/>
    <property type="project" value="UniProtKB-UniRule"/>
</dbReference>
<proteinExistence type="inferred from homology"/>
<feature type="domain" description="Aconitase A/isopropylmalate dehydratase small subunit swivel" evidence="11">
    <location>
        <begin position="1"/>
        <end position="123"/>
    </location>
</feature>
<dbReference type="AlphaFoldDB" id="A0AB38TK50"/>
<evidence type="ECO:0000256" key="6">
    <source>
        <dbReference type="ARBA" id="ARBA00022430"/>
    </source>
</evidence>
<dbReference type="EMBL" id="CP088147">
    <property type="protein sequence ID" value="UTU54416.1"/>
    <property type="molecule type" value="Genomic_DNA"/>
</dbReference>
<comment type="subunit">
    <text evidence="5 10">Heterodimer of LeuC and LeuD.</text>
</comment>
<evidence type="ECO:0000256" key="5">
    <source>
        <dbReference type="ARBA" id="ARBA00011271"/>
    </source>
</evidence>
<dbReference type="Proteomes" id="UP001060070">
    <property type="component" value="Chromosome"/>
</dbReference>
<keyword evidence="7 10" id="KW-0028">Amino-acid biosynthesis</keyword>
<evidence type="ECO:0000313" key="12">
    <source>
        <dbReference type="EMBL" id="UTU54416.1"/>
    </source>
</evidence>
<dbReference type="InterPro" id="IPR033940">
    <property type="entry name" value="IPMI_Swivel"/>
</dbReference>
<dbReference type="NCBIfam" id="TIGR00171">
    <property type="entry name" value="leuD"/>
    <property type="match status" value="1"/>
</dbReference>
<evidence type="ECO:0000256" key="2">
    <source>
        <dbReference type="ARBA" id="ARBA00002695"/>
    </source>
</evidence>
<dbReference type="GO" id="GO:0009316">
    <property type="term" value="C:3-isopropylmalate dehydratase complex"/>
    <property type="evidence" value="ECO:0007669"/>
    <property type="project" value="InterPro"/>
</dbReference>
<dbReference type="InterPro" id="IPR015928">
    <property type="entry name" value="Aconitase/3IPM_dehydase_swvl"/>
</dbReference>
<dbReference type="FunFam" id="3.20.19.10:FF:000003">
    <property type="entry name" value="3-isopropylmalate dehydratase small subunit"/>
    <property type="match status" value="1"/>
</dbReference>
<accession>A0AB38TK50</accession>
<dbReference type="GO" id="GO:0009098">
    <property type="term" value="P:L-leucine biosynthetic process"/>
    <property type="evidence" value="ECO:0007669"/>
    <property type="project" value="UniProtKB-UniRule"/>
</dbReference>
<keyword evidence="9 10" id="KW-0100">Branched-chain amino acid biosynthesis</keyword>
<keyword evidence="13" id="KW-1185">Reference proteome</keyword>
<gene>
    <name evidence="10 12" type="primary">leuD</name>
    <name evidence="12" type="ORF">LRP29_13930</name>
</gene>
<dbReference type="Pfam" id="PF00694">
    <property type="entry name" value="Aconitase_C"/>
    <property type="match status" value="1"/>
</dbReference>
<dbReference type="NCBIfam" id="NF002458">
    <property type="entry name" value="PRK01641.1"/>
    <property type="match status" value="1"/>
</dbReference>
<protein>
    <recommendedName>
        <fullName evidence="10">3-isopropylmalate dehydratase small subunit</fullName>
        <ecNumber evidence="10">4.2.1.33</ecNumber>
    </recommendedName>
    <alternativeName>
        <fullName evidence="10">Alpha-IPM isomerase</fullName>
        <shortName evidence="10">IPMI</shortName>
    </alternativeName>
    <alternativeName>
        <fullName evidence="10">Isopropylmalate isomerase</fullName>
    </alternativeName>
</protein>
<evidence type="ECO:0000259" key="11">
    <source>
        <dbReference type="Pfam" id="PF00694"/>
    </source>
</evidence>
<evidence type="ECO:0000256" key="9">
    <source>
        <dbReference type="ARBA" id="ARBA00023304"/>
    </source>
</evidence>
<dbReference type="CDD" id="cd01577">
    <property type="entry name" value="IPMI_Swivel"/>
    <property type="match status" value="1"/>
</dbReference>
<comment type="function">
    <text evidence="2 10">Catalyzes the isomerization between 2-isopropylmalate and 3-isopropylmalate, via the formation of 2-isopropylmaleate.</text>
</comment>
<evidence type="ECO:0000256" key="8">
    <source>
        <dbReference type="ARBA" id="ARBA00023239"/>
    </source>
</evidence>
<comment type="similarity">
    <text evidence="4 10">Belongs to the LeuD family. LeuD type 1 subfamily.</text>
</comment>
<dbReference type="RefSeq" id="WP_024504881.1">
    <property type="nucleotide sequence ID" value="NZ_CP088147.1"/>
</dbReference>
<keyword evidence="8 10" id="KW-0456">Lyase</keyword>